<sequence>MPSPPTEKRQRVRTKRSRTGCRTCRVRRIKCDETPGACTNCTSTGRSCDYDMHRLPPTHEIPHLTSALARPLAAGFRWKMTSDERRCFSHFQNYTVPGLLELFESPLWQRVVLQMSYSEPAVYHAVVALSAAQQDMEAYGMPLPGETRNSVWQQFALEHSVRSFSLLNKRHASQDPTFRAVMVLCCLLFVLLELLQGQYDRACQHLNSGLLILKELKADRNLVESTSSPIETCVVAAFAQLDNQSAFFPLHGPVFCFDDTIKCHLWLEAHPYAFSSIYEARQTLDPVTSGVYRYLAVCWPLSARGVGLNYHSLHLKQGELLSQLQHYAEAFELFCDSPHSLRNGRETRAADIIRVVYKTLSLAVKVSLLPKHSHIIDLYTPEYATQLQSVEDIMSKFPSRPSISMEPSIVPSLYIIAMGCSDFDIRLRAIEALDGWPHFEGLFDSQWVSLLGVEKMAIDVLSLRYEGGSSEKESDSGQGSEQGSISGEELIRLEERIIQLRDHVTRGHKHSLEEIAASTAYVTAWPCVALIQEMKARYR</sequence>
<evidence type="ECO:0000256" key="4">
    <source>
        <dbReference type="ARBA" id="ARBA00023125"/>
    </source>
</evidence>
<evidence type="ECO:0000256" key="5">
    <source>
        <dbReference type="ARBA" id="ARBA00023163"/>
    </source>
</evidence>
<evidence type="ECO:0000256" key="6">
    <source>
        <dbReference type="ARBA" id="ARBA00023242"/>
    </source>
</evidence>
<dbReference type="PROSITE" id="PS50048">
    <property type="entry name" value="ZN2_CY6_FUNGAL_2"/>
    <property type="match status" value="1"/>
</dbReference>
<dbReference type="Pfam" id="PF11951">
    <property type="entry name" value="Fungal_trans_2"/>
    <property type="match status" value="1"/>
</dbReference>
<dbReference type="InterPro" id="IPR052360">
    <property type="entry name" value="Transcr_Regulatory_Proteins"/>
</dbReference>
<dbReference type="InterPro" id="IPR036864">
    <property type="entry name" value="Zn2-C6_fun-type_DNA-bd_sf"/>
</dbReference>
<reference evidence="8 9" key="1">
    <citation type="submission" date="2016-12" db="EMBL/GenBank/DDBJ databases">
        <title>The genomes of Aspergillus section Nigri reveals drivers in fungal speciation.</title>
        <authorList>
            <consortium name="DOE Joint Genome Institute"/>
            <person name="Vesth T.C."/>
            <person name="Nybo J."/>
            <person name="Theobald S."/>
            <person name="Brandl J."/>
            <person name="Frisvad J.C."/>
            <person name="Nielsen K.F."/>
            <person name="Lyhne E.K."/>
            <person name="Kogle M.E."/>
            <person name="Kuo A."/>
            <person name="Riley R."/>
            <person name="Clum A."/>
            <person name="Nolan M."/>
            <person name="Lipzen A."/>
            <person name="Salamov A."/>
            <person name="Henrissat B."/>
            <person name="Wiebenga A."/>
            <person name="De Vries R.P."/>
            <person name="Grigoriev I.V."/>
            <person name="Mortensen U.H."/>
            <person name="Andersen M.R."/>
            <person name="Baker S.E."/>
        </authorList>
    </citation>
    <scope>NUCLEOTIDE SEQUENCE [LARGE SCALE GENOMIC DNA]</scope>
    <source>
        <strain evidence="8 9">CBS 117.55</strain>
    </source>
</reference>
<dbReference type="PROSITE" id="PS00463">
    <property type="entry name" value="ZN2_CY6_FUNGAL_1"/>
    <property type="match status" value="1"/>
</dbReference>
<dbReference type="GeneID" id="37061341"/>
<keyword evidence="5" id="KW-0804">Transcription</keyword>
<protein>
    <submittedName>
        <fullName evidence="8">C6 zinc finger domain protein</fullName>
    </submittedName>
</protein>
<dbReference type="Gene3D" id="4.10.240.10">
    <property type="entry name" value="Zn(2)-C6 fungal-type DNA-binding domain"/>
    <property type="match status" value="1"/>
</dbReference>
<dbReference type="PANTHER" id="PTHR36206:SF16">
    <property type="entry name" value="TRANSCRIPTION FACTOR DOMAIN-CONTAINING PROTEIN-RELATED"/>
    <property type="match status" value="1"/>
</dbReference>
<feature type="domain" description="Zn(2)-C6 fungal-type" evidence="7">
    <location>
        <begin position="20"/>
        <end position="50"/>
    </location>
</feature>
<organism evidence="8 9">
    <name type="scientific">Aspergillus heteromorphus CBS 117.55</name>
    <dbReference type="NCBI Taxonomy" id="1448321"/>
    <lineage>
        <taxon>Eukaryota</taxon>
        <taxon>Fungi</taxon>
        <taxon>Dikarya</taxon>
        <taxon>Ascomycota</taxon>
        <taxon>Pezizomycotina</taxon>
        <taxon>Eurotiomycetes</taxon>
        <taxon>Eurotiomycetidae</taxon>
        <taxon>Eurotiales</taxon>
        <taxon>Aspergillaceae</taxon>
        <taxon>Aspergillus</taxon>
        <taxon>Aspergillus subgen. Circumdati</taxon>
    </lineage>
</organism>
<keyword evidence="1" id="KW-0479">Metal-binding</keyword>
<comment type="caution">
    <text evidence="8">The sequence shown here is derived from an EMBL/GenBank/DDBJ whole genome shotgun (WGS) entry which is preliminary data.</text>
</comment>
<dbReference type="PANTHER" id="PTHR36206">
    <property type="entry name" value="ASPERCRYPTIN BIOSYNTHESIS CLUSTER-SPECIFIC TRANSCRIPTION REGULATOR ATNN-RELATED"/>
    <property type="match status" value="1"/>
</dbReference>
<evidence type="ECO:0000256" key="2">
    <source>
        <dbReference type="ARBA" id="ARBA00022833"/>
    </source>
</evidence>
<dbReference type="GO" id="GO:0008270">
    <property type="term" value="F:zinc ion binding"/>
    <property type="evidence" value="ECO:0007669"/>
    <property type="project" value="InterPro"/>
</dbReference>
<dbReference type="RefSeq" id="XP_025403128.1">
    <property type="nucleotide sequence ID" value="XM_025539104.1"/>
</dbReference>
<dbReference type="InterPro" id="IPR021858">
    <property type="entry name" value="Fun_TF"/>
</dbReference>
<evidence type="ECO:0000256" key="3">
    <source>
        <dbReference type="ARBA" id="ARBA00023015"/>
    </source>
</evidence>
<accession>A0A317WXE4</accession>
<dbReference type="Proteomes" id="UP000247233">
    <property type="component" value="Unassembled WGS sequence"/>
</dbReference>
<dbReference type="GO" id="GO:0000981">
    <property type="term" value="F:DNA-binding transcription factor activity, RNA polymerase II-specific"/>
    <property type="evidence" value="ECO:0007669"/>
    <property type="project" value="InterPro"/>
</dbReference>
<gene>
    <name evidence="8" type="ORF">BO70DRAFT_283929</name>
</gene>
<keyword evidence="4" id="KW-0238">DNA-binding</keyword>
<dbReference type="AlphaFoldDB" id="A0A317WXE4"/>
<dbReference type="OrthoDB" id="2593732at2759"/>
<evidence type="ECO:0000313" key="9">
    <source>
        <dbReference type="Proteomes" id="UP000247233"/>
    </source>
</evidence>
<dbReference type="SMART" id="SM00066">
    <property type="entry name" value="GAL4"/>
    <property type="match status" value="1"/>
</dbReference>
<dbReference type="GO" id="GO:0003677">
    <property type="term" value="F:DNA binding"/>
    <property type="evidence" value="ECO:0007669"/>
    <property type="project" value="UniProtKB-KW"/>
</dbReference>
<dbReference type="VEuPathDB" id="FungiDB:BO70DRAFT_283929"/>
<evidence type="ECO:0000313" key="8">
    <source>
        <dbReference type="EMBL" id="PWY90685.1"/>
    </source>
</evidence>
<proteinExistence type="predicted"/>
<keyword evidence="6" id="KW-0539">Nucleus</keyword>
<evidence type="ECO:0000259" key="7">
    <source>
        <dbReference type="PROSITE" id="PS50048"/>
    </source>
</evidence>
<dbReference type="InterPro" id="IPR001138">
    <property type="entry name" value="Zn2Cys6_DnaBD"/>
</dbReference>
<keyword evidence="3" id="KW-0805">Transcription regulation</keyword>
<dbReference type="GO" id="GO:0009893">
    <property type="term" value="P:positive regulation of metabolic process"/>
    <property type="evidence" value="ECO:0007669"/>
    <property type="project" value="UniProtKB-ARBA"/>
</dbReference>
<dbReference type="EMBL" id="MSFL01000002">
    <property type="protein sequence ID" value="PWY90685.1"/>
    <property type="molecule type" value="Genomic_DNA"/>
</dbReference>
<dbReference type="Pfam" id="PF00172">
    <property type="entry name" value="Zn_clus"/>
    <property type="match status" value="1"/>
</dbReference>
<dbReference type="STRING" id="1448321.A0A317WXE4"/>
<keyword evidence="2" id="KW-0862">Zinc</keyword>
<name>A0A317WXE4_9EURO</name>
<evidence type="ECO:0000256" key="1">
    <source>
        <dbReference type="ARBA" id="ARBA00022723"/>
    </source>
</evidence>
<dbReference type="CDD" id="cd00067">
    <property type="entry name" value="GAL4"/>
    <property type="match status" value="1"/>
</dbReference>
<dbReference type="SUPFAM" id="SSF57701">
    <property type="entry name" value="Zn2/Cys6 DNA-binding domain"/>
    <property type="match status" value="1"/>
</dbReference>
<keyword evidence="9" id="KW-1185">Reference proteome</keyword>